<dbReference type="AlphaFoldDB" id="A0A165KXM7"/>
<feature type="region of interest" description="Disordered" evidence="1">
    <location>
        <begin position="97"/>
        <end position="175"/>
    </location>
</feature>
<proteinExistence type="predicted"/>
<evidence type="ECO:0000256" key="1">
    <source>
        <dbReference type="SAM" id="MobiDB-lite"/>
    </source>
</evidence>
<dbReference type="Proteomes" id="UP000076727">
    <property type="component" value="Unassembled WGS sequence"/>
</dbReference>
<dbReference type="EMBL" id="KV429161">
    <property type="protein sequence ID" value="KZT63722.1"/>
    <property type="molecule type" value="Genomic_DNA"/>
</dbReference>
<reference evidence="2 3" key="1">
    <citation type="journal article" date="2016" name="Mol. Biol. Evol.">
        <title>Comparative Genomics of Early-Diverging Mushroom-Forming Fungi Provides Insights into the Origins of Lignocellulose Decay Capabilities.</title>
        <authorList>
            <person name="Nagy L.G."/>
            <person name="Riley R."/>
            <person name="Tritt A."/>
            <person name="Adam C."/>
            <person name="Daum C."/>
            <person name="Floudas D."/>
            <person name="Sun H."/>
            <person name="Yadav J.S."/>
            <person name="Pangilinan J."/>
            <person name="Larsson K.H."/>
            <person name="Matsuura K."/>
            <person name="Barry K."/>
            <person name="Labutti K."/>
            <person name="Kuo R."/>
            <person name="Ohm R.A."/>
            <person name="Bhattacharya S.S."/>
            <person name="Shirouzu T."/>
            <person name="Yoshinaga Y."/>
            <person name="Martin F.M."/>
            <person name="Grigoriev I.V."/>
            <person name="Hibbett D.S."/>
        </authorList>
    </citation>
    <scope>NUCLEOTIDE SEQUENCE [LARGE SCALE GENOMIC DNA]</scope>
    <source>
        <strain evidence="2 3">L-15889</strain>
    </source>
</reference>
<feature type="compositionally biased region" description="Polar residues" evidence="1">
    <location>
        <begin position="103"/>
        <end position="112"/>
    </location>
</feature>
<sequence length="175" mass="18918">MLFDLRLKAIEPGLMRSGSTRDPGNPNARRSRHAPIPSMSPSDYLDHKFALAKAPTSTTAEAVPLVSRASAVTSHRTQCHPSAASGFTGLHAMHLATPAPGSLPQTGSMSSRSLHRVCPGANSSRKGHSECPPWVRGRREGDRDEPYARGLPNIEARCHDSEHSQPPFPTLHAHR</sequence>
<name>A0A165KXM7_9APHY</name>
<accession>A0A165KXM7</accession>
<gene>
    <name evidence="2" type="ORF">DAEQUDRAFT_733512</name>
</gene>
<feature type="region of interest" description="Disordered" evidence="1">
    <location>
        <begin position="14"/>
        <end position="41"/>
    </location>
</feature>
<keyword evidence="3" id="KW-1185">Reference proteome</keyword>
<protein>
    <submittedName>
        <fullName evidence="2">Uncharacterized protein</fullName>
    </submittedName>
</protein>
<feature type="compositionally biased region" description="Basic and acidic residues" evidence="1">
    <location>
        <begin position="137"/>
        <end position="147"/>
    </location>
</feature>
<evidence type="ECO:0000313" key="2">
    <source>
        <dbReference type="EMBL" id="KZT63722.1"/>
    </source>
</evidence>
<organism evidence="2 3">
    <name type="scientific">Daedalea quercina L-15889</name>
    <dbReference type="NCBI Taxonomy" id="1314783"/>
    <lineage>
        <taxon>Eukaryota</taxon>
        <taxon>Fungi</taxon>
        <taxon>Dikarya</taxon>
        <taxon>Basidiomycota</taxon>
        <taxon>Agaricomycotina</taxon>
        <taxon>Agaricomycetes</taxon>
        <taxon>Polyporales</taxon>
        <taxon>Fomitopsis</taxon>
    </lineage>
</organism>
<evidence type="ECO:0000313" key="3">
    <source>
        <dbReference type="Proteomes" id="UP000076727"/>
    </source>
</evidence>